<reference evidence="2" key="1">
    <citation type="journal article" date="2015" name="Int. J. Syst. Evol. Microbiol.">
        <title>Rhizobium alvei sp. nov., isolated from a freshwater river.</title>
        <authorList>
            <person name="Sheu S.Y."/>
            <person name="Huang H.W."/>
            <person name="Young C.C."/>
            <person name="Chen W.M."/>
        </authorList>
    </citation>
    <scope>NUCLEOTIDE SEQUENCE</scope>
    <source>
        <strain evidence="2">TNR-22</strain>
    </source>
</reference>
<reference evidence="2" key="2">
    <citation type="submission" date="2023-07" db="EMBL/GenBank/DDBJ databases">
        <authorList>
            <person name="Shen H."/>
        </authorList>
    </citation>
    <scope>NUCLEOTIDE SEQUENCE</scope>
    <source>
        <strain evidence="2">TNR-22</strain>
    </source>
</reference>
<gene>
    <name evidence="2" type="ORF">Q4481_17345</name>
</gene>
<keyword evidence="3" id="KW-1185">Reference proteome</keyword>
<dbReference type="Proteomes" id="UP001174932">
    <property type="component" value="Unassembled WGS sequence"/>
</dbReference>
<protein>
    <recommendedName>
        <fullName evidence="4">DUF4625 domain-containing protein</fullName>
    </recommendedName>
</protein>
<name>A0ABT8YPU4_9HYPH</name>
<accession>A0ABT8YPU4</accession>
<organism evidence="2 3">
    <name type="scientific">Rhizobium alvei</name>
    <dbReference type="NCBI Taxonomy" id="1132659"/>
    <lineage>
        <taxon>Bacteria</taxon>
        <taxon>Pseudomonadati</taxon>
        <taxon>Pseudomonadota</taxon>
        <taxon>Alphaproteobacteria</taxon>
        <taxon>Hyphomicrobiales</taxon>
        <taxon>Rhizobiaceae</taxon>
        <taxon>Rhizobium/Agrobacterium group</taxon>
        <taxon>Rhizobium</taxon>
    </lineage>
</organism>
<dbReference type="RefSeq" id="WP_304377665.1">
    <property type="nucleotide sequence ID" value="NZ_JAUOZU010000013.1"/>
</dbReference>
<evidence type="ECO:0008006" key="4">
    <source>
        <dbReference type="Google" id="ProtNLM"/>
    </source>
</evidence>
<comment type="caution">
    <text evidence="2">The sequence shown here is derived from an EMBL/GenBank/DDBJ whole genome shotgun (WGS) entry which is preliminary data.</text>
</comment>
<evidence type="ECO:0000256" key="1">
    <source>
        <dbReference type="SAM" id="SignalP"/>
    </source>
</evidence>
<dbReference type="EMBL" id="JAUOZU010000013">
    <property type="protein sequence ID" value="MDO6965731.1"/>
    <property type="molecule type" value="Genomic_DNA"/>
</dbReference>
<keyword evidence="1" id="KW-0732">Signal</keyword>
<feature type="signal peptide" evidence="1">
    <location>
        <begin position="1"/>
        <end position="27"/>
    </location>
</feature>
<sequence length="198" mass="21821">MTHGIRGRTFAVIAASALVSIGMPVNASHAGTLVDLATEAEQLLDKGNGLEAYEKLRSSLSKASEKIPFDIRRAFFVTAKPVVFGNYDRVKENQFPVGSSLITYVEPVGLAWKPNDNGELFSQFTVDFELRNPTGEKLAVQKAFGNFKVESREPLFEIYTPLTLDVSSVPAGDYVLQYTFTDQNSGKTTSIEQKFTLK</sequence>
<proteinExistence type="predicted"/>
<feature type="chain" id="PRO_5046352233" description="DUF4625 domain-containing protein" evidence="1">
    <location>
        <begin position="28"/>
        <end position="198"/>
    </location>
</feature>
<evidence type="ECO:0000313" key="3">
    <source>
        <dbReference type="Proteomes" id="UP001174932"/>
    </source>
</evidence>
<evidence type="ECO:0000313" key="2">
    <source>
        <dbReference type="EMBL" id="MDO6965731.1"/>
    </source>
</evidence>